<name>A0A0C2WSB8_AMAMK</name>
<dbReference type="HOGENOM" id="CLU_1402117_0_0_1"/>
<evidence type="ECO:0000313" key="2">
    <source>
        <dbReference type="Proteomes" id="UP000054549"/>
    </source>
</evidence>
<dbReference type="PANTHER" id="PTHR48470:SF1">
    <property type="entry name" value="CELL DIVISION CONTROL PROTEIN 48 C ISOFORM 1"/>
    <property type="match status" value="1"/>
</dbReference>
<proteinExistence type="predicted"/>
<organism evidence="1 2">
    <name type="scientific">Amanita muscaria (strain Koide BX008)</name>
    <dbReference type="NCBI Taxonomy" id="946122"/>
    <lineage>
        <taxon>Eukaryota</taxon>
        <taxon>Fungi</taxon>
        <taxon>Dikarya</taxon>
        <taxon>Basidiomycota</taxon>
        <taxon>Agaricomycotina</taxon>
        <taxon>Agaricomycetes</taxon>
        <taxon>Agaricomycetidae</taxon>
        <taxon>Agaricales</taxon>
        <taxon>Pluteineae</taxon>
        <taxon>Amanitaceae</taxon>
        <taxon>Amanita</taxon>
    </lineage>
</organism>
<dbReference type="STRING" id="946122.A0A0C2WSB8"/>
<dbReference type="Gene3D" id="1.10.8.60">
    <property type="match status" value="1"/>
</dbReference>
<dbReference type="InterPro" id="IPR055278">
    <property type="entry name" value="CDC48c"/>
</dbReference>
<keyword evidence="2" id="KW-1185">Reference proteome</keyword>
<dbReference type="OrthoDB" id="10575507at2759"/>
<dbReference type="InParanoid" id="A0A0C2WSB8"/>
<gene>
    <name evidence="1" type="ORF">M378DRAFT_14942</name>
</gene>
<dbReference type="EMBL" id="KN818319">
    <property type="protein sequence ID" value="KIL59233.1"/>
    <property type="molecule type" value="Genomic_DNA"/>
</dbReference>
<dbReference type="GO" id="GO:0016887">
    <property type="term" value="F:ATP hydrolysis activity"/>
    <property type="evidence" value="ECO:0007669"/>
    <property type="project" value="InterPro"/>
</dbReference>
<sequence length="194" mass="21163">MGVLDDEVRVKTLHFLCAKLRLEGDFNFDVLEKAAPGYVGADLSALTSAAGVIVVKRTFKPISEGVLVLPLDILPPPDGIQGSGETEQPARELWTVPLLLYLSQSIKHKPNNRNQSSTVSSPVSRSCISWYVRITFSDFHNTLNKVRPHPNAKGSRLFQTLVPCIVSSLHRIIPASYQGGTTKKNANRSASEAA</sequence>
<reference evidence="1 2" key="1">
    <citation type="submission" date="2014-04" db="EMBL/GenBank/DDBJ databases">
        <title>Evolutionary Origins and Diversification of the Mycorrhizal Mutualists.</title>
        <authorList>
            <consortium name="DOE Joint Genome Institute"/>
            <consortium name="Mycorrhizal Genomics Consortium"/>
            <person name="Kohler A."/>
            <person name="Kuo A."/>
            <person name="Nagy L.G."/>
            <person name="Floudas D."/>
            <person name="Copeland A."/>
            <person name="Barry K.W."/>
            <person name="Cichocki N."/>
            <person name="Veneault-Fourrey C."/>
            <person name="LaButti K."/>
            <person name="Lindquist E.A."/>
            <person name="Lipzen A."/>
            <person name="Lundell T."/>
            <person name="Morin E."/>
            <person name="Murat C."/>
            <person name="Riley R."/>
            <person name="Ohm R."/>
            <person name="Sun H."/>
            <person name="Tunlid A."/>
            <person name="Henrissat B."/>
            <person name="Grigoriev I.V."/>
            <person name="Hibbett D.S."/>
            <person name="Martin F."/>
        </authorList>
    </citation>
    <scope>NUCLEOTIDE SEQUENCE [LARGE SCALE GENOMIC DNA]</scope>
    <source>
        <strain evidence="1 2">Koide BX008</strain>
    </source>
</reference>
<dbReference type="Proteomes" id="UP000054549">
    <property type="component" value="Unassembled WGS sequence"/>
</dbReference>
<protein>
    <submittedName>
        <fullName evidence="1">Uncharacterized protein</fullName>
    </submittedName>
</protein>
<dbReference type="PANTHER" id="PTHR48470">
    <property type="entry name" value="CELL DIVISION CONTROL PROTEIN 48 C ISOFORM 1"/>
    <property type="match status" value="1"/>
</dbReference>
<accession>A0A0C2WSB8</accession>
<dbReference type="AlphaFoldDB" id="A0A0C2WSB8"/>
<evidence type="ECO:0000313" key="1">
    <source>
        <dbReference type="EMBL" id="KIL59233.1"/>
    </source>
</evidence>